<organism evidence="1 2">
    <name type="scientific">Photobacterium phosphoreum</name>
    <dbReference type="NCBI Taxonomy" id="659"/>
    <lineage>
        <taxon>Bacteria</taxon>
        <taxon>Pseudomonadati</taxon>
        <taxon>Pseudomonadota</taxon>
        <taxon>Gammaproteobacteria</taxon>
        <taxon>Vibrionales</taxon>
        <taxon>Vibrionaceae</taxon>
        <taxon>Photobacterium</taxon>
    </lineage>
</organism>
<sequence>MDDLDMNKNDIVNTRKVLKNILDMEEKKASLILSQCLTHEELDRLNIILAKSRALINCRAKELIEMFIQSHGVTLDKLLEPEIERYYRANNERSRDGSIGLQIADILLSGTIRPIDVAKKMKDLGFSLNNSTIYNIKYFLLDNNLMTIKGDPIPSYEAAILRYKSLKRTPN</sequence>
<dbReference type="Proteomes" id="UP000813876">
    <property type="component" value="Unassembled WGS sequence"/>
</dbReference>
<evidence type="ECO:0000313" key="2">
    <source>
        <dbReference type="Proteomes" id="UP000813876"/>
    </source>
</evidence>
<dbReference type="RefSeq" id="WP_065191999.1">
    <property type="nucleotide sequence ID" value="NZ_LZFE01000001.1"/>
</dbReference>
<proteinExistence type="predicted"/>
<accession>A0AAW4ZNS8</accession>
<dbReference type="AlphaFoldDB" id="A0AAW4ZNS8"/>
<comment type="caution">
    <text evidence="1">The sequence shown here is derived from an EMBL/GenBank/DDBJ whole genome shotgun (WGS) entry which is preliminary data.</text>
</comment>
<gene>
    <name evidence="1" type="ORF">GLP33_14125</name>
</gene>
<protein>
    <submittedName>
        <fullName evidence="1">Uncharacterized protein</fullName>
    </submittedName>
</protein>
<reference evidence="1" key="1">
    <citation type="submission" date="2019-11" db="EMBL/GenBank/DDBJ databases">
        <title>Comparative genomics of photobacteria reveal adaptation to distinct habitats.</title>
        <authorList>
            <person name="Fuertes-Perez S."/>
            <person name="Hilgarth M."/>
            <person name="Vogel R.F."/>
        </authorList>
    </citation>
    <scope>NUCLEOTIDE SEQUENCE</scope>
    <source>
        <strain evidence="1">TMW2.2145</strain>
    </source>
</reference>
<evidence type="ECO:0000313" key="1">
    <source>
        <dbReference type="EMBL" id="MCF2302867.1"/>
    </source>
</evidence>
<name>A0AAW4ZNS8_PHOPO</name>
<dbReference type="EMBL" id="WMCP01000017">
    <property type="protein sequence ID" value="MCF2302867.1"/>
    <property type="molecule type" value="Genomic_DNA"/>
</dbReference>